<accession>A0ABM0MKC1</accession>
<organism evidence="4 5">
    <name type="scientific">Saccoglossus kowalevskii</name>
    <name type="common">Acorn worm</name>
    <dbReference type="NCBI Taxonomy" id="10224"/>
    <lineage>
        <taxon>Eukaryota</taxon>
        <taxon>Metazoa</taxon>
        <taxon>Hemichordata</taxon>
        <taxon>Enteropneusta</taxon>
        <taxon>Harrimaniidae</taxon>
        <taxon>Saccoglossus</taxon>
    </lineage>
</organism>
<gene>
    <name evidence="5" type="primary">LOC100377239</name>
</gene>
<keyword evidence="4" id="KW-1185">Reference proteome</keyword>
<dbReference type="InterPro" id="IPR050485">
    <property type="entry name" value="Proline_metab_enzyme"/>
</dbReference>
<dbReference type="PANTHER" id="PTHR42862">
    <property type="entry name" value="DELTA-1-PYRROLINE-5-CARBOXYLATE DEHYDROGENASE 1, ISOFORM A-RELATED"/>
    <property type="match status" value="1"/>
</dbReference>
<dbReference type="InterPro" id="IPR015590">
    <property type="entry name" value="Aldehyde_DH_dom"/>
</dbReference>
<dbReference type="Gene3D" id="3.40.605.10">
    <property type="entry name" value="Aldehyde Dehydrogenase, Chain A, domain 1"/>
    <property type="match status" value="1"/>
</dbReference>
<dbReference type="InterPro" id="IPR016163">
    <property type="entry name" value="Ald_DH_C"/>
</dbReference>
<evidence type="ECO:0000256" key="1">
    <source>
        <dbReference type="ARBA" id="ARBA00023002"/>
    </source>
</evidence>
<dbReference type="Proteomes" id="UP000694865">
    <property type="component" value="Unplaced"/>
</dbReference>
<proteinExistence type="predicted"/>
<dbReference type="Gene3D" id="3.40.309.10">
    <property type="entry name" value="Aldehyde Dehydrogenase, Chain A, domain 2"/>
    <property type="match status" value="1"/>
</dbReference>
<evidence type="ECO:0000256" key="2">
    <source>
        <dbReference type="ARBA" id="ARBA00023027"/>
    </source>
</evidence>
<dbReference type="InterPro" id="IPR016161">
    <property type="entry name" value="Ald_DH/histidinol_DH"/>
</dbReference>
<sequence>MLTVTLQVFRRIQRSPLRIQTMATLTVANEPLYDFTKGSTERQQLEEALKNLEGKCEEIPVVIGGEKIFTGNCLYQVCPFDHQRKIAKYHLADKELINKAIENALSVREEWEARPLTERTNIFLKAADLISTKYRPMILAATMIGQGKNVWQAEIDAAAELVDFYRFNAKNALDIAQYKPIDTKESVNTMEYRGLEGFFAAISPFNFTAIAGNLAGTPAMMGNVVLWKPSDTAMLSGWTIYNILREAGLPDGVVQFLPADGPTFGNTITASPELSGINFTGSVKTFRHLWKQVGQNLDIYKSFPRLMGECGGKNGDDFSVFMSAVIDDKSFARIKGYIDHAKSSPNLTILAGGNCDDR</sequence>
<reference evidence="5" key="1">
    <citation type="submission" date="2025-08" db="UniProtKB">
        <authorList>
            <consortium name="RefSeq"/>
        </authorList>
    </citation>
    <scope>IDENTIFICATION</scope>
    <source>
        <tissue evidence="5">Testes</tissue>
    </source>
</reference>
<feature type="domain" description="Aldehyde dehydrogenase" evidence="3">
    <location>
        <begin position="76"/>
        <end position="314"/>
    </location>
</feature>
<protein>
    <submittedName>
        <fullName evidence="5">Delta-1-pyrroline-5-carboxylate dehydrogenase, mitochondrial-like</fullName>
    </submittedName>
</protein>
<dbReference type="Pfam" id="PF00171">
    <property type="entry name" value="Aldedh"/>
    <property type="match status" value="1"/>
</dbReference>
<evidence type="ECO:0000313" key="4">
    <source>
        <dbReference type="Proteomes" id="UP000694865"/>
    </source>
</evidence>
<keyword evidence="1" id="KW-0560">Oxidoreductase</keyword>
<keyword evidence="2" id="KW-0520">NAD</keyword>
<dbReference type="InterPro" id="IPR016162">
    <property type="entry name" value="Ald_DH_N"/>
</dbReference>
<dbReference type="PANTHER" id="PTHR42862:SF1">
    <property type="entry name" value="DELTA-1-PYRROLINE-5-CARBOXYLATE DEHYDROGENASE 2, ISOFORM A-RELATED"/>
    <property type="match status" value="1"/>
</dbReference>
<dbReference type="RefSeq" id="XP_006820462.1">
    <property type="nucleotide sequence ID" value="XM_006820399.1"/>
</dbReference>
<evidence type="ECO:0000313" key="5">
    <source>
        <dbReference type="RefSeq" id="XP_006820462.1"/>
    </source>
</evidence>
<dbReference type="SUPFAM" id="SSF53720">
    <property type="entry name" value="ALDH-like"/>
    <property type="match status" value="1"/>
</dbReference>
<dbReference type="GeneID" id="100377239"/>
<name>A0ABM0MKC1_SACKO</name>
<evidence type="ECO:0000259" key="3">
    <source>
        <dbReference type="Pfam" id="PF00171"/>
    </source>
</evidence>